<comment type="pathway">
    <text evidence="2 12">Cell wall biogenesis; peptidoglycan biosynthesis.</text>
</comment>
<dbReference type="CDD" id="cd00118">
    <property type="entry name" value="LysM"/>
    <property type="match status" value="1"/>
</dbReference>
<feature type="active site" description="Nucleophile" evidence="12">
    <location>
        <position position="212"/>
    </location>
</feature>
<dbReference type="GO" id="GO:0005576">
    <property type="term" value="C:extracellular region"/>
    <property type="evidence" value="ECO:0007669"/>
    <property type="project" value="TreeGrafter"/>
</dbReference>
<dbReference type="GO" id="GO:0018104">
    <property type="term" value="P:peptidoglycan-protein cross-linking"/>
    <property type="evidence" value="ECO:0007669"/>
    <property type="project" value="TreeGrafter"/>
</dbReference>
<sequence length="318" mass="34857">MINLRFISIVTLALFGKLGVAEIENSYSYTLSNSDLVGHNHFVTTSADDTLVDLAARYQLGYNVIRSANPAVDPWLPGEGTPVVLPINVILPNAEREGIIINVPEMRLYAYASNGPNPSSRVTVHPISVGRGDWTTPITKTRVTGRAENPDWYPPKSIRDEHAARGDTLPTKVSAGPDNPLGRFLLMLDIPSYFIHGTNKPFGIGMQVTHGCIRMYPDDIEQLVKQTRNNTPVTIVNQTFKTGWFEQQLYVEVHQPLEGSSNNITATKTAYINALVAATNQRPETVIDWDTLDQAIDEARGIPIRVGSAPIVQTATGG</sequence>
<keyword evidence="5" id="KW-0808">Transferase</keyword>
<dbReference type="GO" id="GO:0008360">
    <property type="term" value="P:regulation of cell shape"/>
    <property type="evidence" value="ECO:0007669"/>
    <property type="project" value="UniProtKB-UniRule"/>
</dbReference>
<dbReference type="PANTHER" id="PTHR30582">
    <property type="entry name" value="L,D-TRANSPEPTIDASE"/>
    <property type="match status" value="1"/>
</dbReference>
<dbReference type="Pfam" id="PF03734">
    <property type="entry name" value="YkuD"/>
    <property type="match status" value="1"/>
</dbReference>
<dbReference type="CDD" id="cd16913">
    <property type="entry name" value="YkuD_like"/>
    <property type="match status" value="1"/>
</dbReference>
<keyword evidence="11 12" id="KW-0961">Cell wall biogenesis/degradation</keyword>
<evidence type="ECO:0000256" key="8">
    <source>
        <dbReference type="ARBA" id="ARBA00022801"/>
    </source>
</evidence>
<keyword evidence="4" id="KW-0328">Glycosyltransferase</keyword>
<dbReference type="InterPro" id="IPR038063">
    <property type="entry name" value="Transpep_catalytic_dom"/>
</dbReference>
<dbReference type="SUPFAM" id="SSF141523">
    <property type="entry name" value="L,D-transpeptidase catalytic domain-like"/>
    <property type="match status" value="1"/>
</dbReference>
<evidence type="ECO:0000256" key="11">
    <source>
        <dbReference type="ARBA" id="ARBA00023316"/>
    </source>
</evidence>
<dbReference type="InterPro" id="IPR005490">
    <property type="entry name" value="LD_TPept_cat_dom"/>
</dbReference>
<dbReference type="GO" id="GO:0071972">
    <property type="term" value="F:peptidoglycan L,D-transpeptidase activity"/>
    <property type="evidence" value="ECO:0007669"/>
    <property type="project" value="TreeGrafter"/>
</dbReference>
<dbReference type="GO" id="GO:0042597">
    <property type="term" value="C:periplasmic space"/>
    <property type="evidence" value="ECO:0007669"/>
    <property type="project" value="UniProtKB-SubCell"/>
</dbReference>
<reference evidence="14 15" key="1">
    <citation type="journal article" date="2010" name="J. Bacteriol.">
        <title>Genome sequence of the oligotrophic marine Gammaproteobacterium HTCC2143, isolated from the Oregon Coast.</title>
        <authorList>
            <person name="Oh H.M."/>
            <person name="Kang I."/>
            <person name="Ferriera S."/>
            <person name="Giovannoni S.J."/>
            <person name="Cho J.C."/>
        </authorList>
    </citation>
    <scope>NUCLEOTIDE SEQUENCE [LARGE SCALE GENOMIC DNA]</scope>
    <source>
        <strain evidence="14 15">HTCC2143</strain>
    </source>
</reference>
<evidence type="ECO:0000256" key="7">
    <source>
        <dbReference type="ARBA" id="ARBA00022764"/>
    </source>
</evidence>
<protein>
    <recommendedName>
        <fullName evidence="13">L,D-TPase catalytic domain-containing protein</fullName>
    </recommendedName>
</protein>
<keyword evidence="6" id="KW-0732">Signal</keyword>
<keyword evidence="9 12" id="KW-0133">Cell shape</keyword>
<evidence type="ECO:0000256" key="1">
    <source>
        <dbReference type="ARBA" id="ARBA00004418"/>
    </source>
</evidence>
<feature type="active site" description="Proton donor/acceptor" evidence="12">
    <location>
        <position position="196"/>
    </location>
</feature>
<organism evidence="14 15">
    <name type="scientific">marine gamma proteobacterium HTCC2143</name>
    <dbReference type="NCBI Taxonomy" id="247633"/>
    <lineage>
        <taxon>Bacteria</taxon>
        <taxon>Pseudomonadati</taxon>
        <taxon>Pseudomonadota</taxon>
        <taxon>Gammaproteobacteria</taxon>
        <taxon>Cellvibrionales</taxon>
        <taxon>Spongiibacteraceae</taxon>
        <taxon>BD1-7 clade</taxon>
    </lineage>
</organism>
<keyword evidence="15" id="KW-1185">Reference proteome</keyword>
<name>A0YFC0_9GAMM</name>
<evidence type="ECO:0000259" key="13">
    <source>
        <dbReference type="PROSITE" id="PS52029"/>
    </source>
</evidence>
<evidence type="ECO:0000256" key="12">
    <source>
        <dbReference type="PROSITE-ProRule" id="PRU01373"/>
    </source>
</evidence>
<evidence type="ECO:0000313" key="14">
    <source>
        <dbReference type="EMBL" id="EAW30334.1"/>
    </source>
</evidence>
<dbReference type="OrthoDB" id="9787225at2"/>
<evidence type="ECO:0000256" key="5">
    <source>
        <dbReference type="ARBA" id="ARBA00022679"/>
    </source>
</evidence>
<dbReference type="AlphaFoldDB" id="A0YFC0"/>
<evidence type="ECO:0000256" key="4">
    <source>
        <dbReference type="ARBA" id="ARBA00022676"/>
    </source>
</evidence>
<keyword evidence="8" id="KW-0378">Hydrolase</keyword>
<evidence type="ECO:0000256" key="10">
    <source>
        <dbReference type="ARBA" id="ARBA00022984"/>
    </source>
</evidence>
<dbReference type="eggNOG" id="COG1376">
    <property type="taxonomic scope" value="Bacteria"/>
</dbReference>
<dbReference type="PROSITE" id="PS52029">
    <property type="entry name" value="LD_TPASE"/>
    <property type="match status" value="1"/>
</dbReference>
<dbReference type="GO" id="GO:0016757">
    <property type="term" value="F:glycosyltransferase activity"/>
    <property type="evidence" value="ECO:0007669"/>
    <property type="project" value="UniProtKB-KW"/>
</dbReference>
<comment type="similarity">
    <text evidence="3">Belongs to the YkuD family.</text>
</comment>
<keyword evidence="10 12" id="KW-0573">Peptidoglycan synthesis</keyword>
<evidence type="ECO:0000313" key="15">
    <source>
        <dbReference type="Proteomes" id="UP000004931"/>
    </source>
</evidence>
<dbReference type="UniPathway" id="UPA00219"/>
<dbReference type="Proteomes" id="UP000004931">
    <property type="component" value="Unassembled WGS sequence"/>
</dbReference>
<dbReference type="GO" id="GO:0071555">
    <property type="term" value="P:cell wall organization"/>
    <property type="evidence" value="ECO:0007669"/>
    <property type="project" value="UniProtKB-UniRule"/>
</dbReference>
<dbReference type="InterPro" id="IPR041597">
    <property type="entry name" value="Ldt_C"/>
</dbReference>
<dbReference type="InterPro" id="IPR018392">
    <property type="entry name" value="LysM"/>
</dbReference>
<keyword evidence="7" id="KW-0574">Periplasm</keyword>
<feature type="domain" description="L,D-TPase catalytic" evidence="13">
    <location>
        <begin position="97"/>
        <end position="236"/>
    </location>
</feature>
<dbReference type="InterPro" id="IPR050979">
    <property type="entry name" value="LD-transpeptidase"/>
</dbReference>
<dbReference type="Pfam" id="PF17969">
    <property type="entry name" value="Ldt_C"/>
    <property type="match status" value="1"/>
</dbReference>
<dbReference type="EMBL" id="AAVT01000008">
    <property type="protein sequence ID" value="EAW30334.1"/>
    <property type="molecule type" value="Genomic_DNA"/>
</dbReference>
<dbReference type="PANTHER" id="PTHR30582:SF24">
    <property type="entry name" value="L,D-TRANSPEPTIDASE ERFK_SRFK-RELATED"/>
    <property type="match status" value="1"/>
</dbReference>
<dbReference type="STRING" id="247633.GP2143_09020"/>
<evidence type="ECO:0000256" key="2">
    <source>
        <dbReference type="ARBA" id="ARBA00004752"/>
    </source>
</evidence>
<accession>A0YFC0</accession>
<comment type="subcellular location">
    <subcellularLocation>
        <location evidence="1">Periplasm</location>
    </subcellularLocation>
</comment>
<proteinExistence type="inferred from homology"/>
<evidence type="ECO:0000256" key="9">
    <source>
        <dbReference type="ARBA" id="ARBA00022960"/>
    </source>
</evidence>
<comment type="caution">
    <text evidence="14">The sequence shown here is derived from an EMBL/GenBank/DDBJ whole genome shotgun (WGS) entry which is preliminary data.</text>
</comment>
<gene>
    <name evidence="14" type="ORF">GP2143_09020</name>
</gene>
<evidence type="ECO:0000256" key="6">
    <source>
        <dbReference type="ARBA" id="ARBA00022729"/>
    </source>
</evidence>
<dbReference type="Gene3D" id="2.40.440.10">
    <property type="entry name" value="L,D-transpeptidase catalytic domain-like"/>
    <property type="match status" value="1"/>
</dbReference>
<evidence type="ECO:0000256" key="3">
    <source>
        <dbReference type="ARBA" id="ARBA00005992"/>
    </source>
</evidence>